<comment type="caution">
    <text evidence="2">The sequence shown here is derived from an EMBL/GenBank/DDBJ whole genome shotgun (WGS) entry which is preliminary data.</text>
</comment>
<feature type="chain" id="PRO_5020407623" evidence="1">
    <location>
        <begin position="30"/>
        <end position="156"/>
    </location>
</feature>
<dbReference type="AlphaFoldDB" id="A0A4U1B783"/>
<feature type="signal peptide" evidence="1">
    <location>
        <begin position="1"/>
        <end position="29"/>
    </location>
</feature>
<keyword evidence="1" id="KW-0732">Signal</keyword>
<organism evidence="2 3">
    <name type="scientific">Thalassotalea mangrovi</name>
    <dbReference type="NCBI Taxonomy" id="2572245"/>
    <lineage>
        <taxon>Bacteria</taxon>
        <taxon>Pseudomonadati</taxon>
        <taxon>Pseudomonadota</taxon>
        <taxon>Gammaproteobacteria</taxon>
        <taxon>Alteromonadales</taxon>
        <taxon>Colwelliaceae</taxon>
        <taxon>Thalassotalea</taxon>
    </lineage>
</organism>
<dbReference type="EMBL" id="SWDB01000010">
    <property type="protein sequence ID" value="TKB46069.1"/>
    <property type="molecule type" value="Genomic_DNA"/>
</dbReference>
<evidence type="ECO:0000313" key="3">
    <source>
        <dbReference type="Proteomes" id="UP000307999"/>
    </source>
</evidence>
<proteinExistence type="predicted"/>
<protein>
    <submittedName>
        <fullName evidence="2">DUF2141 domain-containing protein</fullName>
    </submittedName>
</protein>
<name>A0A4U1B783_9GAMM</name>
<reference evidence="2 3" key="1">
    <citation type="submission" date="2019-04" db="EMBL/GenBank/DDBJ databases">
        <title>Thalassotalea guangxiensis sp. nov., isolated from sediment of the coastal wetland.</title>
        <authorList>
            <person name="Zheng S."/>
            <person name="Zhang D."/>
        </authorList>
    </citation>
    <scope>NUCLEOTIDE SEQUENCE [LARGE SCALE GENOMIC DNA]</scope>
    <source>
        <strain evidence="2 3">ZS-4</strain>
    </source>
</reference>
<dbReference type="Proteomes" id="UP000307999">
    <property type="component" value="Unassembled WGS sequence"/>
</dbReference>
<evidence type="ECO:0000313" key="2">
    <source>
        <dbReference type="EMBL" id="TKB46069.1"/>
    </source>
</evidence>
<dbReference type="Pfam" id="PF09912">
    <property type="entry name" value="DUF2141"/>
    <property type="match status" value="1"/>
</dbReference>
<gene>
    <name evidence="2" type="ORF">E8M12_05420</name>
</gene>
<evidence type="ECO:0000256" key="1">
    <source>
        <dbReference type="SAM" id="SignalP"/>
    </source>
</evidence>
<sequence length="156" mass="17178">MKGTTMKIIKLAVPSLFTTLAGLSFITTAAPVEIALSPVQSAKGQIVVKVYQQQKNWMSEDEGESFMTHIHSFTEEQPGDPEMINFDLPEGDYALFLYQDLDMDSEMKTNWIGIPKEPVGTSNDAKGKMGPPDFDDALFNVPSEGTKLKITLSSID</sequence>
<dbReference type="OrthoDB" id="9788332at2"/>
<keyword evidence="3" id="KW-1185">Reference proteome</keyword>
<dbReference type="InterPro" id="IPR018673">
    <property type="entry name" value="DUF2141"/>
</dbReference>
<accession>A0A4U1B783</accession>